<gene>
    <name evidence="7" type="ORF">N789_01290</name>
</gene>
<dbReference type="Pfam" id="PF13180">
    <property type="entry name" value="PDZ_2"/>
    <property type="match status" value="2"/>
</dbReference>
<evidence type="ECO:0000256" key="3">
    <source>
        <dbReference type="ARBA" id="ARBA00022801"/>
    </source>
</evidence>
<dbReference type="InterPro" id="IPR001478">
    <property type="entry name" value="PDZ"/>
</dbReference>
<evidence type="ECO:0000313" key="7">
    <source>
        <dbReference type="EMBL" id="KFN44674.1"/>
    </source>
</evidence>
<feature type="domain" description="PDZ" evidence="6">
    <location>
        <begin position="466"/>
        <end position="530"/>
    </location>
</feature>
<dbReference type="Gene3D" id="2.30.42.10">
    <property type="match status" value="4"/>
</dbReference>
<dbReference type="EMBL" id="AVCI01000001">
    <property type="protein sequence ID" value="KFN44674.1"/>
    <property type="molecule type" value="Genomic_DNA"/>
</dbReference>
<dbReference type="PANTHER" id="PTHR22939:SF129">
    <property type="entry name" value="SERINE PROTEASE HTRA2, MITOCHONDRIAL"/>
    <property type="match status" value="1"/>
</dbReference>
<dbReference type="SMART" id="SM00228">
    <property type="entry name" value="PDZ"/>
    <property type="match status" value="4"/>
</dbReference>
<protein>
    <recommendedName>
        <fullName evidence="6">PDZ domain-containing protein</fullName>
    </recommendedName>
</protein>
<evidence type="ECO:0000256" key="4">
    <source>
        <dbReference type="ARBA" id="ARBA00022825"/>
    </source>
</evidence>
<keyword evidence="5" id="KW-0732">Signal</keyword>
<dbReference type="RefSeq" id="WP_022968844.1">
    <property type="nucleotide sequence ID" value="NZ_ATVD01000002.1"/>
</dbReference>
<feature type="signal peptide" evidence="5">
    <location>
        <begin position="1"/>
        <end position="27"/>
    </location>
</feature>
<dbReference type="GO" id="GO:0006508">
    <property type="term" value="P:proteolysis"/>
    <property type="evidence" value="ECO:0007669"/>
    <property type="project" value="UniProtKB-KW"/>
</dbReference>
<dbReference type="OrthoDB" id="9758917at2"/>
<dbReference type="STRING" id="1121015.GCA_000420545_01204"/>
<dbReference type="InterPro" id="IPR043504">
    <property type="entry name" value="Peptidase_S1_PA_chymotrypsin"/>
</dbReference>
<reference evidence="7 8" key="1">
    <citation type="submission" date="2013-09" db="EMBL/GenBank/DDBJ databases">
        <title>Genome sequencing of Arenimonas oryziterrae.</title>
        <authorList>
            <person name="Chen F."/>
            <person name="Wang G."/>
        </authorList>
    </citation>
    <scope>NUCLEOTIDE SEQUENCE [LARGE SCALE GENOMIC DNA]</scope>
    <source>
        <strain evidence="7 8">YC6267</strain>
    </source>
</reference>
<feature type="domain" description="PDZ" evidence="6">
    <location>
        <begin position="252"/>
        <end position="311"/>
    </location>
</feature>
<dbReference type="PANTHER" id="PTHR22939">
    <property type="entry name" value="SERINE PROTEASE FAMILY S1C HTRA-RELATED"/>
    <property type="match status" value="1"/>
</dbReference>
<evidence type="ECO:0000256" key="1">
    <source>
        <dbReference type="ARBA" id="ARBA00010541"/>
    </source>
</evidence>
<comment type="similarity">
    <text evidence="1">Belongs to the peptidase S1C family.</text>
</comment>
<dbReference type="eggNOG" id="COG0265">
    <property type="taxonomic scope" value="Bacteria"/>
</dbReference>
<dbReference type="InterPro" id="IPR041489">
    <property type="entry name" value="PDZ_6"/>
</dbReference>
<name>A0A091B1A5_9GAMM</name>
<dbReference type="Gene3D" id="2.40.10.10">
    <property type="entry name" value="Trypsin-like serine proteases"/>
    <property type="match status" value="2"/>
</dbReference>
<dbReference type="SUPFAM" id="SSF50494">
    <property type="entry name" value="Trypsin-like serine proteases"/>
    <property type="match status" value="1"/>
</dbReference>
<accession>A0A091B1A5</accession>
<organism evidence="7 8">
    <name type="scientific">Arenimonas oryziterrae DSM 21050 = YC6267</name>
    <dbReference type="NCBI Taxonomy" id="1121015"/>
    <lineage>
        <taxon>Bacteria</taxon>
        <taxon>Pseudomonadati</taxon>
        <taxon>Pseudomonadota</taxon>
        <taxon>Gammaproteobacteria</taxon>
        <taxon>Lysobacterales</taxon>
        <taxon>Lysobacteraceae</taxon>
        <taxon>Arenimonas</taxon>
    </lineage>
</organism>
<feature type="chain" id="PRO_5001869372" description="PDZ domain-containing protein" evidence="5">
    <location>
        <begin position="28"/>
        <end position="692"/>
    </location>
</feature>
<dbReference type="AlphaFoldDB" id="A0A091B1A5"/>
<dbReference type="PRINTS" id="PR00834">
    <property type="entry name" value="PROTEASES2C"/>
</dbReference>
<dbReference type="GO" id="GO:0004252">
    <property type="term" value="F:serine-type endopeptidase activity"/>
    <property type="evidence" value="ECO:0007669"/>
    <property type="project" value="InterPro"/>
</dbReference>
<evidence type="ECO:0000256" key="2">
    <source>
        <dbReference type="ARBA" id="ARBA00022670"/>
    </source>
</evidence>
<dbReference type="SUPFAM" id="SSF50156">
    <property type="entry name" value="PDZ domain-like"/>
    <property type="match status" value="4"/>
</dbReference>
<evidence type="ECO:0000259" key="6">
    <source>
        <dbReference type="PROSITE" id="PS50106"/>
    </source>
</evidence>
<evidence type="ECO:0000256" key="5">
    <source>
        <dbReference type="SAM" id="SignalP"/>
    </source>
</evidence>
<keyword evidence="2" id="KW-0645">Protease</keyword>
<proteinExistence type="inferred from homology"/>
<keyword evidence="3" id="KW-0378">Hydrolase</keyword>
<keyword evidence="4" id="KW-0720">Serine protease</keyword>
<dbReference type="Pfam" id="PF17820">
    <property type="entry name" value="PDZ_6"/>
    <property type="match status" value="1"/>
</dbReference>
<keyword evidence="8" id="KW-1185">Reference proteome</keyword>
<sequence length="692" mass="73502">MHDIRFFLRPAMILLGLLFLAPTLSHADQSLPATADSNRISAARDKVLPVVVSILTVRQDYRQGEPSLSVSSGSGTVVSAQGHIATNAHVTQNGKSFRVVFADGRELPAKLVGTDTLSDLAVLQVQSPRPETFAYAEFATSLDIKPGDTVLAMGAPWGLSNSMSAGVVNNPRRLLVSLFDDEAEYEDSLGEDEPTGRYYAWIQHDAAIAPGNSGGPLVDLSGRIVGVNTRGMIVGGDLAFAIPGPEAGSVVRALIDKGSVSRVSLGFRLRSLKGTGFSHGVLVNAVERDSPPEKAGLRAGDRILKLNGEAIDAPQPIDLPALQKHIAELPVNSAVRIEVERDGKRRDIELKATAQTRERGDENAVPPLGISASELTAAMGRRRNLDDAAGLLVTGVRPGGPAAVARPELAAGDVIRRIDGKPVNSLADLSSALRPGAEVKPLIVQSERDGAQRLSLLTPVFGDQARTPLPELPKAWVGVEVQPFTTSLAREIGLPGPGYRISRLYPGSPLAKAGAKVGDLLVSVDGEPLKPNNETSSEGFDQRVHDLSLDSRSRFSALRDGKTIEFDVGLLPSPVDTSGLRTLAVAGLRAQLRELGFYDRVALKLPMDRSGVIIDGVESGGAAGLAHLKRGDVIIQLGDRLVSTPDELSKALDHSLAAVDGGLIPLQVIRGSQTRILYLERYWLKADAPESR</sequence>
<dbReference type="InterPro" id="IPR009003">
    <property type="entry name" value="Peptidase_S1_PA"/>
</dbReference>
<evidence type="ECO:0000313" key="8">
    <source>
        <dbReference type="Proteomes" id="UP000029385"/>
    </source>
</evidence>
<dbReference type="Proteomes" id="UP000029385">
    <property type="component" value="Unassembled WGS sequence"/>
</dbReference>
<dbReference type="InterPro" id="IPR036034">
    <property type="entry name" value="PDZ_sf"/>
</dbReference>
<feature type="domain" description="PDZ" evidence="6">
    <location>
        <begin position="347"/>
        <end position="448"/>
    </location>
</feature>
<dbReference type="PATRIC" id="fig|1121015.4.peg.255"/>
<dbReference type="Pfam" id="PF13365">
    <property type="entry name" value="Trypsin_2"/>
    <property type="match status" value="1"/>
</dbReference>
<dbReference type="InterPro" id="IPR001940">
    <property type="entry name" value="Peptidase_S1C"/>
</dbReference>
<comment type="caution">
    <text evidence="7">The sequence shown here is derived from an EMBL/GenBank/DDBJ whole genome shotgun (WGS) entry which is preliminary data.</text>
</comment>
<dbReference type="PROSITE" id="PS50106">
    <property type="entry name" value="PDZ"/>
    <property type="match status" value="3"/>
</dbReference>